<dbReference type="SUPFAM" id="SSF51445">
    <property type="entry name" value="(Trans)glycosidases"/>
    <property type="match status" value="1"/>
</dbReference>
<dbReference type="EMBL" id="BAABAQ010000003">
    <property type="protein sequence ID" value="GAA4187645.1"/>
    <property type="molecule type" value="Genomic_DNA"/>
</dbReference>
<keyword evidence="3 4" id="KW-0378">Hydrolase</keyword>
<dbReference type="Pfam" id="PF17189">
    <property type="entry name" value="Glyco_hydro_30C"/>
    <property type="match status" value="1"/>
</dbReference>
<evidence type="ECO:0000256" key="1">
    <source>
        <dbReference type="ARBA" id="ARBA00005382"/>
    </source>
</evidence>
<evidence type="ECO:0000259" key="7">
    <source>
        <dbReference type="Pfam" id="PF17189"/>
    </source>
</evidence>
<keyword evidence="2 5" id="KW-0732">Signal</keyword>
<name>A0ABP8APT0_9ACTN</name>
<dbReference type="Pfam" id="PF02055">
    <property type="entry name" value="Glyco_hydro_30"/>
    <property type="match status" value="1"/>
</dbReference>
<evidence type="ECO:0000256" key="4">
    <source>
        <dbReference type="RuleBase" id="RU361188"/>
    </source>
</evidence>
<comment type="similarity">
    <text evidence="1 4">Belongs to the glycosyl hydrolase 30 family.</text>
</comment>
<organism evidence="8 9">
    <name type="scientific">Streptosporangium oxazolinicum</name>
    <dbReference type="NCBI Taxonomy" id="909287"/>
    <lineage>
        <taxon>Bacteria</taxon>
        <taxon>Bacillati</taxon>
        <taxon>Actinomycetota</taxon>
        <taxon>Actinomycetes</taxon>
        <taxon>Streptosporangiales</taxon>
        <taxon>Streptosporangiaceae</taxon>
        <taxon>Streptosporangium</taxon>
    </lineage>
</organism>
<dbReference type="InterPro" id="IPR001139">
    <property type="entry name" value="Glyco_hydro_30"/>
</dbReference>
<feature type="chain" id="PRO_5047319492" evidence="5">
    <location>
        <begin position="24"/>
        <end position="492"/>
    </location>
</feature>
<dbReference type="PRINTS" id="PR00843">
    <property type="entry name" value="GLHYDRLASE30"/>
</dbReference>
<evidence type="ECO:0000256" key="2">
    <source>
        <dbReference type="ARBA" id="ARBA00022729"/>
    </source>
</evidence>
<dbReference type="Proteomes" id="UP001501251">
    <property type="component" value="Unassembled WGS sequence"/>
</dbReference>
<evidence type="ECO:0000256" key="3">
    <source>
        <dbReference type="ARBA" id="ARBA00022801"/>
    </source>
</evidence>
<accession>A0ABP8APT0</accession>
<reference evidence="9" key="1">
    <citation type="journal article" date="2019" name="Int. J. Syst. Evol. Microbiol.">
        <title>The Global Catalogue of Microorganisms (GCM) 10K type strain sequencing project: providing services to taxonomists for standard genome sequencing and annotation.</title>
        <authorList>
            <consortium name="The Broad Institute Genomics Platform"/>
            <consortium name="The Broad Institute Genome Sequencing Center for Infectious Disease"/>
            <person name="Wu L."/>
            <person name="Ma J."/>
        </authorList>
    </citation>
    <scope>NUCLEOTIDE SEQUENCE [LARGE SCALE GENOMIC DNA]</scope>
    <source>
        <strain evidence="9">JCM 17388</strain>
    </source>
</reference>
<feature type="domain" description="Glycosyl hydrolase family 30 beta sandwich" evidence="7">
    <location>
        <begin position="427"/>
        <end position="489"/>
    </location>
</feature>
<dbReference type="PANTHER" id="PTHR11069:SF23">
    <property type="entry name" value="LYSOSOMAL ACID GLUCOSYLCERAMIDASE"/>
    <property type="match status" value="1"/>
</dbReference>
<evidence type="ECO:0000313" key="8">
    <source>
        <dbReference type="EMBL" id="GAA4187645.1"/>
    </source>
</evidence>
<dbReference type="InterPro" id="IPR033453">
    <property type="entry name" value="Glyco_hydro_30_TIM-barrel"/>
</dbReference>
<protein>
    <submittedName>
        <fullName evidence="8">Glucosylceramidase</fullName>
    </submittedName>
</protein>
<feature type="signal peptide" evidence="5">
    <location>
        <begin position="1"/>
        <end position="23"/>
    </location>
</feature>
<evidence type="ECO:0000256" key="5">
    <source>
        <dbReference type="SAM" id="SignalP"/>
    </source>
</evidence>
<evidence type="ECO:0000313" key="9">
    <source>
        <dbReference type="Proteomes" id="UP001501251"/>
    </source>
</evidence>
<keyword evidence="4" id="KW-0326">Glycosidase</keyword>
<dbReference type="Gene3D" id="3.20.20.80">
    <property type="entry name" value="Glycosidases"/>
    <property type="match status" value="1"/>
</dbReference>
<gene>
    <name evidence="8" type="ORF">GCM10022252_21590</name>
</gene>
<evidence type="ECO:0000259" key="6">
    <source>
        <dbReference type="Pfam" id="PF02055"/>
    </source>
</evidence>
<dbReference type="RefSeq" id="WP_344917629.1">
    <property type="nucleotide sequence ID" value="NZ_BAABAQ010000003.1"/>
</dbReference>
<dbReference type="InterPro" id="IPR033452">
    <property type="entry name" value="GH30_C"/>
</dbReference>
<keyword evidence="9" id="KW-1185">Reference proteome</keyword>
<dbReference type="SUPFAM" id="SSF51011">
    <property type="entry name" value="Glycosyl hydrolase domain"/>
    <property type="match status" value="1"/>
</dbReference>
<feature type="domain" description="Glycosyl hydrolase family 30 TIM-barrel" evidence="6">
    <location>
        <begin position="72"/>
        <end position="424"/>
    </location>
</feature>
<proteinExistence type="inferred from homology"/>
<comment type="caution">
    <text evidence="8">The sequence shown here is derived from an EMBL/GenBank/DDBJ whole genome shotgun (WGS) entry which is preliminary data.</text>
</comment>
<dbReference type="InterPro" id="IPR017853">
    <property type="entry name" value="GH"/>
</dbReference>
<dbReference type="PANTHER" id="PTHR11069">
    <property type="entry name" value="GLUCOSYLCERAMIDASE"/>
    <property type="match status" value="1"/>
</dbReference>
<dbReference type="InterPro" id="IPR013780">
    <property type="entry name" value="Glyco_hydro_b"/>
</dbReference>
<dbReference type="Gene3D" id="2.60.40.1180">
    <property type="entry name" value="Golgi alpha-mannosidase II"/>
    <property type="match status" value="1"/>
</dbReference>
<sequence>MRTPLVAVTTALVLAVPATTATATPAHTRPVTAWLTTGDQANLLADRTDLVGPSDAASPTIAVDPSRRFQTVEGFGASITDSSAHLIAKLPGRDRRTLMRELFEPRTGLGLSYLRQPIGSSDFVAGEHYTYNDLPAGRTDYQMRHFSIDRDRKEIIPLLREARALNPNLKIMASPWSPPAWMKTSGSLVGGRLKDDERVYRAYAKYLATFVGAYARAGVRIDAITLQNEPQNRTPDGYPGMDLRHDEAIRLIPLVGRELRAAGLSTELLGYDHNWSLHPNDGGPADDPANPDYAESLLDDPTARRWLAGTAFHCYSGDPERQSRLHDLYPDKDIYFTECSPNQSSDPTTTFSDTLHWQTRQVTVWGMRHWAKTAIGWNLALDPSGGPHNGGCATCFGTVTIDPESGEVTPTAHYYVAGHGSKFLRPGAVRVDSTAYAGSVTGVAFRNPDGNIVLIAVNDDWGAGEQRFNVTLGARSFSYTLPAGAVATFTLR</sequence>